<keyword evidence="4" id="KW-0548">Nucleotidyltransferase</keyword>
<dbReference type="InterPro" id="IPR029044">
    <property type="entry name" value="Nucleotide-diphossugar_trans"/>
</dbReference>
<dbReference type="PANTHER" id="PTHR46390:SF1">
    <property type="entry name" value="MANNOSE-1-PHOSPHATE GUANYLYLTRANSFERASE"/>
    <property type="match status" value="1"/>
</dbReference>
<evidence type="ECO:0000259" key="2">
    <source>
        <dbReference type="Pfam" id="PF00483"/>
    </source>
</evidence>
<dbReference type="GO" id="GO:0009298">
    <property type="term" value="P:GDP-mannose biosynthetic process"/>
    <property type="evidence" value="ECO:0007669"/>
    <property type="project" value="TreeGrafter"/>
</dbReference>
<keyword evidence="4" id="KW-0808">Transferase</keyword>
<dbReference type="EC" id="5.3.1.8" evidence="4"/>
<proteinExistence type="inferred from homology"/>
<protein>
    <submittedName>
        <fullName evidence="4">Mannose-1-phosphate guanylyltransferase/mannose-6-phosphate isomerase</fullName>
        <ecNumber evidence="4">2.7.7.13</ecNumber>
        <ecNumber evidence="4">5.3.1.8</ecNumber>
    </submittedName>
</protein>
<evidence type="ECO:0000313" key="4">
    <source>
        <dbReference type="EMBL" id="TRW14120.1"/>
    </source>
</evidence>
<dbReference type="GO" id="GO:0000271">
    <property type="term" value="P:polysaccharide biosynthetic process"/>
    <property type="evidence" value="ECO:0007669"/>
    <property type="project" value="InterPro"/>
</dbReference>
<evidence type="ECO:0000313" key="5">
    <source>
        <dbReference type="Proteomes" id="UP000317894"/>
    </source>
</evidence>
<dbReference type="EC" id="2.7.7.13" evidence="4"/>
<reference evidence="4 5" key="1">
    <citation type="submission" date="2019-07" db="EMBL/GenBank/DDBJ databases">
        <title>Novel species isolated from glacier.</title>
        <authorList>
            <person name="Liu Q."/>
            <person name="Xin Y.-H."/>
        </authorList>
    </citation>
    <scope>NUCLEOTIDE SEQUENCE [LARGE SCALE GENOMIC DNA]</scope>
    <source>
        <strain evidence="4 5">LB1R16</strain>
    </source>
</reference>
<sequence length="412" mass="41682">MSDDIWPVILSGGSGTRLWPLSRTEAPKQLLALTGARTMLQETALRTAVPGFHPPVVVCGAAHVAAIDAQLSELGIAAAATIVEPAARNTAAAIALAALEVAARDVDGVLLVMPSDHVIDDVPALLAAVARGGAAVADGWLATFGIAPTGPATGYGYIARGEAIGGGVFAARRFIEKPALAAAQAMLDAGGHDWNGGLFLFRAEAFIAALREHAPEILAAARAALAQAVRTSAEIHPDAGQFVAAPSISVDYAVMERAERVAVIPVDMGWSDIGAWDAVLAHGSGDADGNVTRGPVLLSGTRDCLVRSEGPLVATLGVEGLIVVATGDAVLVAAAAHAQEVRDLVARLPDPALATRACAGARRVATGDGVTVDEVVLAPGEAFAGEAILLSGQLQDGVAGPEGARLLVAIRS</sequence>
<keyword evidence="5" id="KW-1185">Reference proteome</keyword>
<dbReference type="InterPro" id="IPR051161">
    <property type="entry name" value="Mannose-6P_isomerase_type2"/>
</dbReference>
<comment type="caution">
    <text evidence="4">The sequence shown here is derived from an EMBL/GenBank/DDBJ whole genome shotgun (WGS) entry which is preliminary data.</text>
</comment>
<dbReference type="CDD" id="cd02509">
    <property type="entry name" value="GDP-M1P_Guanylyltransferase"/>
    <property type="match status" value="1"/>
</dbReference>
<evidence type="ECO:0000259" key="3">
    <source>
        <dbReference type="Pfam" id="PF22640"/>
    </source>
</evidence>
<dbReference type="Proteomes" id="UP000317894">
    <property type="component" value="Unassembled WGS sequence"/>
</dbReference>
<dbReference type="Gene3D" id="3.90.550.10">
    <property type="entry name" value="Spore Coat Polysaccharide Biosynthesis Protein SpsA, Chain A"/>
    <property type="match status" value="1"/>
</dbReference>
<gene>
    <name evidence="4" type="ORF">FMM06_10345</name>
</gene>
<comment type="similarity">
    <text evidence="1">Belongs to the mannose-6-phosphate isomerase type 2 family.</text>
</comment>
<dbReference type="InterPro" id="IPR054566">
    <property type="entry name" value="ManC/GMP-like_b-helix"/>
</dbReference>
<dbReference type="GO" id="GO:0004475">
    <property type="term" value="F:mannose-1-phosphate guanylyltransferase (GTP) activity"/>
    <property type="evidence" value="ECO:0007669"/>
    <property type="project" value="UniProtKB-EC"/>
</dbReference>
<feature type="domain" description="Nucleotidyl transferase" evidence="2">
    <location>
        <begin position="7"/>
        <end position="281"/>
    </location>
</feature>
<dbReference type="InterPro" id="IPR006375">
    <property type="entry name" value="Man1P_GuaTrfase/Man6P_Isoase"/>
</dbReference>
<dbReference type="AlphaFoldDB" id="A0A552U7C7"/>
<dbReference type="InterPro" id="IPR049577">
    <property type="entry name" value="GMPP_N"/>
</dbReference>
<dbReference type="EMBL" id="VJWA01000002">
    <property type="protein sequence ID" value="TRW14120.1"/>
    <property type="molecule type" value="Genomic_DNA"/>
</dbReference>
<organism evidence="4 5">
    <name type="scientific">Glacieibacterium frigidum</name>
    <dbReference type="NCBI Taxonomy" id="2593303"/>
    <lineage>
        <taxon>Bacteria</taxon>
        <taxon>Pseudomonadati</taxon>
        <taxon>Pseudomonadota</taxon>
        <taxon>Alphaproteobacteria</taxon>
        <taxon>Sphingomonadales</taxon>
        <taxon>Sphingosinicellaceae</taxon>
        <taxon>Glacieibacterium</taxon>
    </lineage>
</organism>
<keyword evidence="4" id="KW-0413">Isomerase</keyword>
<dbReference type="GO" id="GO:0004476">
    <property type="term" value="F:mannose-6-phosphate isomerase activity"/>
    <property type="evidence" value="ECO:0007669"/>
    <property type="project" value="UniProtKB-EC"/>
</dbReference>
<dbReference type="NCBIfam" id="TIGR01479">
    <property type="entry name" value="GMP_PMI"/>
    <property type="match status" value="1"/>
</dbReference>
<dbReference type="RefSeq" id="WP_144237326.1">
    <property type="nucleotide sequence ID" value="NZ_VJWA01000002.1"/>
</dbReference>
<evidence type="ECO:0000256" key="1">
    <source>
        <dbReference type="RuleBase" id="RU004190"/>
    </source>
</evidence>
<dbReference type="PANTHER" id="PTHR46390">
    <property type="entry name" value="MANNOSE-1-PHOSPHATE GUANYLYLTRANSFERASE"/>
    <property type="match status" value="1"/>
</dbReference>
<feature type="domain" description="MannoseP isomerase/GMP-like beta-helix" evidence="3">
    <location>
        <begin position="301"/>
        <end position="348"/>
    </location>
</feature>
<dbReference type="Pfam" id="PF22640">
    <property type="entry name" value="ManC_GMP_beta-helix"/>
    <property type="match status" value="1"/>
</dbReference>
<dbReference type="OrthoDB" id="9806359at2"/>
<dbReference type="SUPFAM" id="SSF159283">
    <property type="entry name" value="Guanosine diphospho-D-mannose pyrophosphorylase/mannose-6-phosphate isomerase linker domain"/>
    <property type="match status" value="1"/>
</dbReference>
<dbReference type="Pfam" id="PF00483">
    <property type="entry name" value="NTP_transferase"/>
    <property type="match status" value="1"/>
</dbReference>
<accession>A0A552U7C7</accession>
<dbReference type="SUPFAM" id="SSF53448">
    <property type="entry name" value="Nucleotide-diphospho-sugar transferases"/>
    <property type="match status" value="1"/>
</dbReference>
<dbReference type="InterPro" id="IPR005835">
    <property type="entry name" value="NTP_transferase_dom"/>
</dbReference>
<name>A0A552U7C7_9SPHN</name>